<sequence>IRFRNCMTDDDKLFTCPKNISTLDPSEEYFWISTKHLRSWKKFAIGEIAVQSMSTTASQVISEQSSPTTCCSTMPFSVSGDQEEWCSSSSSTQSINFTKCKSVRKNSKKDDNLTFEEYSSISLPSSSSSSPQ</sequence>
<feature type="non-terminal residue" evidence="1">
    <location>
        <position position="132"/>
    </location>
</feature>
<organism evidence="1">
    <name type="scientific">Arion vulgaris</name>
    <dbReference type="NCBI Taxonomy" id="1028688"/>
    <lineage>
        <taxon>Eukaryota</taxon>
        <taxon>Metazoa</taxon>
        <taxon>Spiralia</taxon>
        <taxon>Lophotrochozoa</taxon>
        <taxon>Mollusca</taxon>
        <taxon>Gastropoda</taxon>
        <taxon>Heterobranchia</taxon>
        <taxon>Euthyneura</taxon>
        <taxon>Panpulmonata</taxon>
        <taxon>Eupulmonata</taxon>
        <taxon>Stylommatophora</taxon>
        <taxon>Helicina</taxon>
        <taxon>Arionoidea</taxon>
        <taxon>Arionidae</taxon>
        <taxon>Arion</taxon>
    </lineage>
</organism>
<feature type="non-terminal residue" evidence="1">
    <location>
        <position position="1"/>
    </location>
</feature>
<evidence type="ECO:0000313" key="1">
    <source>
        <dbReference type="EMBL" id="CEK99075.1"/>
    </source>
</evidence>
<gene>
    <name evidence="1" type="primary">ORF220333</name>
</gene>
<dbReference type="AlphaFoldDB" id="A0A0B7C3R3"/>
<name>A0A0B7C3R3_9EUPU</name>
<accession>A0A0B7C3R3</accession>
<reference evidence="1" key="1">
    <citation type="submission" date="2014-12" db="EMBL/GenBank/DDBJ databases">
        <title>Insight into the proteome of Arion vulgaris.</title>
        <authorList>
            <person name="Aradska J."/>
            <person name="Bulat T."/>
            <person name="Smidak R."/>
            <person name="Sarate P."/>
            <person name="Gangsoo J."/>
            <person name="Sialana F."/>
            <person name="Bilban M."/>
            <person name="Lubec G."/>
        </authorList>
    </citation>
    <scope>NUCLEOTIDE SEQUENCE</scope>
    <source>
        <tissue evidence="1">Skin</tissue>
    </source>
</reference>
<protein>
    <submittedName>
        <fullName evidence="1">Uncharacterized protein</fullName>
    </submittedName>
</protein>
<proteinExistence type="predicted"/>
<dbReference type="EMBL" id="HACG01052204">
    <property type="protein sequence ID" value="CEK99075.1"/>
    <property type="molecule type" value="Transcribed_RNA"/>
</dbReference>